<accession>A0AAE4BMC5</accession>
<comment type="caution">
    <text evidence="1">The sequence shown here is derived from an EMBL/GenBank/DDBJ whole genome shotgun (WGS) entry which is preliminary data.</text>
</comment>
<dbReference type="EMBL" id="JAVDQK010000005">
    <property type="protein sequence ID" value="MDR6218915.1"/>
    <property type="molecule type" value="Genomic_DNA"/>
</dbReference>
<protein>
    <submittedName>
        <fullName evidence="1">Uncharacterized protein</fullName>
    </submittedName>
</protein>
<organism evidence="1 2">
    <name type="scientific">Deinococcus soli</name>
    <name type="common">ex Cha et al. 2016</name>
    <dbReference type="NCBI Taxonomy" id="1309411"/>
    <lineage>
        <taxon>Bacteria</taxon>
        <taxon>Thermotogati</taxon>
        <taxon>Deinococcota</taxon>
        <taxon>Deinococci</taxon>
        <taxon>Deinococcales</taxon>
        <taxon>Deinococcaceae</taxon>
        <taxon>Deinococcus</taxon>
    </lineage>
</organism>
<sequence length="110" mass="11361">MTYDTWLGTCTAITQGAIAAAYIDLEGGGYIITEGLTPGGAAGHRMAVNLNGGEPCILVDRTSASMVCALHRQLNTENAAQLAAMPFYLALELTKQASADGVLEWTAGAA</sequence>
<evidence type="ECO:0000313" key="2">
    <source>
        <dbReference type="Proteomes" id="UP001185331"/>
    </source>
</evidence>
<gene>
    <name evidence="1" type="ORF">J2Y00_002512</name>
</gene>
<dbReference type="RefSeq" id="WP_309853728.1">
    <property type="nucleotide sequence ID" value="NZ_JAVDQJ010000004.1"/>
</dbReference>
<dbReference type="Proteomes" id="UP001185331">
    <property type="component" value="Unassembled WGS sequence"/>
</dbReference>
<evidence type="ECO:0000313" key="1">
    <source>
        <dbReference type="EMBL" id="MDR6218915.1"/>
    </source>
</evidence>
<dbReference type="AlphaFoldDB" id="A0AAE4BMC5"/>
<reference evidence="1" key="1">
    <citation type="submission" date="2023-07" db="EMBL/GenBank/DDBJ databases">
        <title>Sorghum-associated microbial communities from plants grown in Nebraska, USA.</title>
        <authorList>
            <person name="Schachtman D."/>
        </authorList>
    </citation>
    <scope>NUCLEOTIDE SEQUENCE</scope>
    <source>
        <strain evidence="1">BE330</strain>
    </source>
</reference>
<name>A0AAE4BMC5_9DEIO</name>
<proteinExistence type="predicted"/>